<dbReference type="AlphaFoldDB" id="A0A8H7S4U9"/>
<dbReference type="InterPro" id="IPR036388">
    <property type="entry name" value="WH-like_DNA-bd_sf"/>
</dbReference>
<dbReference type="InterPro" id="IPR037518">
    <property type="entry name" value="MPN"/>
</dbReference>
<keyword evidence="2" id="KW-0539">Nucleus</keyword>
<dbReference type="PANTHER" id="PTHR10410">
    <property type="entry name" value="EUKARYOTIC TRANSLATION INITIATION FACTOR 3 -RELATED"/>
    <property type="match status" value="1"/>
</dbReference>
<dbReference type="Proteomes" id="UP000646827">
    <property type="component" value="Unassembled WGS sequence"/>
</dbReference>
<feature type="compositionally biased region" description="Low complexity" evidence="3">
    <location>
        <begin position="382"/>
        <end position="398"/>
    </location>
</feature>
<feature type="compositionally biased region" description="Polar residues" evidence="3">
    <location>
        <begin position="120"/>
        <end position="129"/>
    </location>
</feature>
<feature type="region of interest" description="Disordered" evidence="3">
    <location>
        <begin position="382"/>
        <end position="415"/>
    </location>
</feature>
<feature type="compositionally biased region" description="Basic and acidic residues" evidence="3">
    <location>
        <begin position="402"/>
        <end position="413"/>
    </location>
</feature>
<dbReference type="InterPro" id="IPR050242">
    <property type="entry name" value="JAMM_MPN+_peptidase_M67A"/>
</dbReference>
<dbReference type="InterPro" id="IPR017930">
    <property type="entry name" value="Myb_dom"/>
</dbReference>
<dbReference type="SUPFAM" id="SSF46689">
    <property type="entry name" value="Homeodomain-like"/>
    <property type="match status" value="2"/>
</dbReference>
<accession>A0A8H7S4U9</accession>
<evidence type="ECO:0000313" key="9">
    <source>
        <dbReference type="EMBL" id="KAG2222887.1"/>
    </source>
</evidence>
<evidence type="ECO:0000259" key="5">
    <source>
        <dbReference type="PROSITE" id="PS50249"/>
    </source>
</evidence>
<dbReference type="SUPFAM" id="SSF102712">
    <property type="entry name" value="JAB1/MPN domain"/>
    <property type="match status" value="1"/>
</dbReference>
<feature type="compositionally biased region" description="Polar residues" evidence="3">
    <location>
        <begin position="13"/>
        <end position="53"/>
    </location>
</feature>
<dbReference type="Pfam" id="PF00249">
    <property type="entry name" value="Myb_DNA-binding"/>
    <property type="match status" value="1"/>
</dbReference>
<protein>
    <recommendedName>
        <fullName evidence="11">Myb-like, SWIRM and MPN domain-containing protein 1</fullName>
    </recommendedName>
</protein>
<reference evidence="9 10" key="1">
    <citation type="submission" date="2020-12" db="EMBL/GenBank/DDBJ databases">
        <title>Metabolic potential, ecology and presence of endohyphal bacteria is reflected in genomic diversity of Mucoromycotina.</title>
        <authorList>
            <person name="Muszewska A."/>
            <person name="Okrasinska A."/>
            <person name="Steczkiewicz K."/>
            <person name="Drgas O."/>
            <person name="Orlowska M."/>
            <person name="Perlinska-Lenart U."/>
            <person name="Aleksandrzak-Piekarczyk T."/>
            <person name="Szatraj K."/>
            <person name="Zielenkiewicz U."/>
            <person name="Pilsyk S."/>
            <person name="Malc E."/>
            <person name="Mieczkowski P."/>
            <person name="Kruszewska J.S."/>
            <person name="Biernat P."/>
            <person name="Pawlowska J."/>
        </authorList>
    </citation>
    <scope>NUCLEOTIDE SEQUENCE [LARGE SCALE GENOMIC DNA]</scope>
    <source>
        <strain evidence="9 10">CBS 142.35</strain>
    </source>
</reference>
<feature type="compositionally biased region" description="Low complexity" evidence="3">
    <location>
        <begin position="867"/>
        <end position="889"/>
    </location>
</feature>
<feature type="region of interest" description="Disordered" evidence="3">
    <location>
        <begin position="180"/>
        <end position="301"/>
    </location>
</feature>
<feature type="compositionally biased region" description="Acidic residues" evidence="3">
    <location>
        <begin position="1"/>
        <end position="12"/>
    </location>
</feature>
<evidence type="ECO:0000259" key="8">
    <source>
        <dbReference type="PROSITE" id="PS51294"/>
    </source>
</evidence>
<dbReference type="PROSITE" id="PS51293">
    <property type="entry name" value="SANT"/>
    <property type="match status" value="1"/>
</dbReference>
<evidence type="ECO:0000259" key="6">
    <source>
        <dbReference type="PROSITE" id="PS50934"/>
    </source>
</evidence>
<sequence length="909" mass="103562">MDDEIIDIDDENTQQQNNVPDSTTPITSPNSTFTPVINSSPSTEYESTQWTNNHDPDMDDESRALIEQMLAEEQYYYGQDTIATLPTTNTTTINKRKPKKSSTSNNNNNNSTTKKLKTETMISSASLPSHKTRWTSTEDDLLRSAIEQYGFGNWKIIAAQVKTRNSLQCKNRARHWVLSDKLEKQPASPSLSTSTSTSTKEQQHVTIKEEEEEDNHTKQDKQHKKVLKEDLDDDEEISVEDSDSPPPLPMEVPILHPDQEEEQQVKTENKTDNNNNEEVPVEKQEEEQLNNNNNNSKEQETIPMEEDGIFVSSQSNQLTTTTKDKLEADNLLIQSKEKDVTQIDHPTIQGPTLSILPDPQQQQQQVTPISIIASNNSTTTTASSSTLSSQSSALTSNTPVLKEQESESFHDNDNTTLATNNNILFDKHIISEEEKTSNPEWFCNKYSKTPDRYLKIRNHILDCWQQCKPRYLTKTSARKGLSNCGDVNAIGRVHTYLETIGAINMNCINNAPRSHTISKRSIEEENNKHHHDEMLLTDENMFVAADRVIGYDGPRKRKVRNELGEWVDPKELEGRVIEHGQEIKPSRPKRIIKRPQHHFDGASYDPFRLVPLEYYDDEYPAPFIVDITSDALLVMDFHSHLAHTEIIGLLGGNFINDNNGQSQKILKVQSVFPCKSTSTGIQCEMDPTSEMKAREVFAEKGYSVVGWYHSHPTFEPHPSIRDIENQTSYQTLFRHENSGDEPFIGVIVTPYDIETVSDHSLIQYIHISPRWNESSPFRVPYACKRMVHQSEQVSPQVFEEFEKLVMEFKDYEHKVNMLHTFSGSRTRLDKLLDSIRSNLFLPTEQVTEYVEQIRQLILKQFINDTNESSSLSPTSHHSTPTSSSSSSSKNNEEDTNSSNINKDHATTFS</sequence>
<dbReference type="Gene3D" id="3.40.140.10">
    <property type="entry name" value="Cytidine Deaminase, domain 2"/>
    <property type="match status" value="1"/>
</dbReference>
<feature type="domain" description="MPN" evidence="5">
    <location>
        <begin position="625"/>
        <end position="767"/>
    </location>
</feature>
<dbReference type="PROSITE" id="PS50934">
    <property type="entry name" value="SWIRM"/>
    <property type="match status" value="1"/>
</dbReference>
<proteinExistence type="predicted"/>
<feature type="compositionally biased region" description="Low complexity" evidence="3">
    <location>
        <begin position="101"/>
        <end position="113"/>
    </location>
</feature>
<feature type="compositionally biased region" description="Acidic residues" evidence="3">
    <location>
        <begin position="230"/>
        <end position="243"/>
    </location>
</feature>
<feature type="domain" description="HTH myb-type" evidence="8">
    <location>
        <begin position="131"/>
        <end position="181"/>
    </location>
</feature>
<dbReference type="PROSITE" id="PS50249">
    <property type="entry name" value="MPN"/>
    <property type="match status" value="1"/>
</dbReference>
<dbReference type="Pfam" id="PF04433">
    <property type="entry name" value="SWIRM"/>
    <property type="match status" value="1"/>
</dbReference>
<dbReference type="CDD" id="cd00167">
    <property type="entry name" value="SANT"/>
    <property type="match status" value="1"/>
</dbReference>
<feature type="domain" description="SANT" evidence="7">
    <location>
        <begin position="129"/>
        <end position="181"/>
    </location>
</feature>
<feature type="region of interest" description="Disordered" evidence="3">
    <location>
        <begin position="87"/>
        <end position="135"/>
    </location>
</feature>
<dbReference type="GO" id="GO:0003677">
    <property type="term" value="F:DNA binding"/>
    <property type="evidence" value="ECO:0007669"/>
    <property type="project" value="UniProtKB-KW"/>
</dbReference>
<dbReference type="InterPro" id="IPR017884">
    <property type="entry name" value="SANT_dom"/>
</dbReference>
<feature type="region of interest" description="Disordered" evidence="3">
    <location>
        <begin position="867"/>
        <end position="909"/>
    </location>
</feature>
<dbReference type="Pfam" id="PF01398">
    <property type="entry name" value="JAB"/>
    <property type="match status" value="1"/>
</dbReference>
<name>A0A8H7S4U9_9FUNG</name>
<dbReference type="InterPro" id="IPR000555">
    <property type="entry name" value="JAMM/MPN+_dom"/>
</dbReference>
<evidence type="ECO:0000256" key="3">
    <source>
        <dbReference type="SAM" id="MobiDB-lite"/>
    </source>
</evidence>
<dbReference type="OrthoDB" id="118550at2759"/>
<evidence type="ECO:0008006" key="11">
    <source>
        <dbReference type="Google" id="ProtNLM"/>
    </source>
</evidence>
<evidence type="ECO:0000256" key="2">
    <source>
        <dbReference type="ARBA" id="ARBA00023242"/>
    </source>
</evidence>
<comment type="caution">
    <text evidence="9">The sequence shown here is derived from an EMBL/GenBank/DDBJ whole genome shotgun (WGS) entry which is preliminary data.</text>
</comment>
<feature type="domain" description="Myb-like" evidence="4">
    <location>
        <begin position="131"/>
        <end position="177"/>
    </location>
</feature>
<dbReference type="GO" id="GO:0010468">
    <property type="term" value="P:regulation of gene expression"/>
    <property type="evidence" value="ECO:0007669"/>
    <property type="project" value="UniProtKB-ARBA"/>
</dbReference>
<dbReference type="Gene3D" id="1.10.10.10">
    <property type="entry name" value="Winged helix-like DNA-binding domain superfamily/Winged helix DNA-binding domain"/>
    <property type="match status" value="1"/>
</dbReference>
<evidence type="ECO:0000259" key="7">
    <source>
        <dbReference type="PROSITE" id="PS51293"/>
    </source>
</evidence>
<dbReference type="InterPro" id="IPR007526">
    <property type="entry name" value="SWIRM"/>
</dbReference>
<dbReference type="InterPro" id="IPR001005">
    <property type="entry name" value="SANT/Myb"/>
</dbReference>
<evidence type="ECO:0000259" key="4">
    <source>
        <dbReference type="PROSITE" id="PS50090"/>
    </source>
</evidence>
<feature type="region of interest" description="Disordered" evidence="3">
    <location>
        <begin position="1"/>
        <end position="59"/>
    </location>
</feature>
<evidence type="ECO:0000313" key="10">
    <source>
        <dbReference type="Proteomes" id="UP000646827"/>
    </source>
</evidence>
<dbReference type="PROSITE" id="PS50090">
    <property type="entry name" value="MYB_LIKE"/>
    <property type="match status" value="1"/>
</dbReference>
<keyword evidence="1" id="KW-0238">DNA-binding</keyword>
<gene>
    <name evidence="9" type="ORF">INT45_013518</name>
</gene>
<feature type="domain" description="SWIRM" evidence="6">
    <location>
        <begin position="416"/>
        <end position="514"/>
    </location>
</feature>
<keyword evidence="10" id="KW-1185">Reference proteome</keyword>
<dbReference type="EMBL" id="JAEPRB010000072">
    <property type="protein sequence ID" value="KAG2222887.1"/>
    <property type="molecule type" value="Genomic_DNA"/>
</dbReference>
<evidence type="ECO:0000256" key="1">
    <source>
        <dbReference type="ARBA" id="ARBA00023125"/>
    </source>
</evidence>
<dbReference type="Gene3D" id="1.10.10.60">
    <property type="entry name" value="Homeodomain-like"/>
    <property type="match status" value="1"/>
</dbReference>
<dbReference type="PROSITE" id="PS51294">
    <property type="entry name" value="HTH_MYB"/>
    <property type="match status" value="1"/>
</dbReference>
<dbReference type="InterPro" id="IPR009057">
    <property type="entry name" value="Homeodomain-like_sf"/>
</dbReference>
<dbReference type="GO" id="GO:0008237">
    <property type="term" value="F:metallopeptidase activity"/>
    <property type="evidence" value="ECO:0007669"/>
    <property type="project" value="InterPro"/>
</dbReference>
<dbReference type="SMART" id="SM00717">
    <property type="entry name" value="SANT"/>
    <property type="match status" value="1"/>
</dbReference>
<organism evidence="9 10">
    <name type="scientific">Circinella minor</name>
    <dbReference type="NCBI Taxonomy" id="1195481"/>
    <lineage>
        <taxon>Eukaryota</taxon>
        <taxon>Fungi</taxon>
        <taxon>Fungi incertae sedis</taxon>
        <taxon>Mucoromycota</taxon>
        <taxon>Mucoromycotina</taxon>
        <taxon>Mucoromycetes</taxon>
        <taxon>Mucorales</taxon>
        <taxon>Lichtheimiaceae</taxon>
        <taxon>Circinella</taxon>
    </lineage>
</organism>
<feature type="compositionally biased region" description="Low complexity" evidence="3">
    <location>
        <begin position="188"/>
        <end position="199"/>
    </location>
</feature>